<evidence type="ECO:0000256" key="4">
    <source>
        <dbReference type="SAM" id="SignalP"/>
    </source>
</evidence>
<dbReference type="GO" id="GO:0004222">
    <property type="term" value="F:metalloendopeptidase activity"/>
    <property type="evidence" value="ECO:0007669"/>
    <property type="project" value="InterPro"/>
</dbReference>
<feature type="signal peptide" evidence="4">
    <location>
        <begin position="1"/>
        <end position="20"/>
    </location>
</feature>
<evidence type="ECO:0000256" key="1">
    <source>
        <dbReference type="PROSITE-ProRule" id="PRU00276"/>
    </source>
</evidence>
<reference evidence="6" key="1">
    <citation type="submission" date="2020-05" db="EMBL/GenBank/DDBJ databases">
        <title>Phylogenomic resolution of chytrid fungi.</title>
        <authorList>
            <person name="Stajich J.E."/>
            <person name="Amses K."/>
            <person name="Simmons R."/>
            <person name="Seto K."/>
            <person name="Myers J."/>
            <person name="Bonds A."/>
            <person name="Quandt C.A."/>
            <person name="Barry K."/>
            <person name="Liu P."/>
            <person name="Grigoriev I."/>
            <person name="Longcore J.E."/>
            <person name="James T.Y."/>
        </authorList>
    </citation>
    <scope>NUCLEOTIDE SEQUENCE</scope>
    <source>
        <strain evidence="6">JEL0379</strain>
    </source>
</reference>
<dbReference type="Gene3D" id="3.40.390.10">
    <property type="entry name" value="Collagenase (Catalytic Domain)"/>
    <property type="match status" value="1"/>
</dbReference>
<evidence type="ECO:0000259" key="5">
    <source>
        <dbReference type="PROSITE" id="PS50215"/>
    </source>
</evidence>
<dbReference type="PROSITE" id="PS50215">
    <property type="entry name" value="ADAM_MEPRO"/>
    <property type="match status" value="1"/>
</dbReference>
<evidence type="ECO:0000256" key="3">
    <source>
        <dbReference type="SAM" id="Phobius"/>
    </source>
</evidence>
<feature type="transmembrane region" description="Helical" evidence="3">
    <location>
        <begin position="608"/>
        <end position="632"/>
    </location>
</feature>
<evidence type="ECO:0000256" key="2">
    <source>
        <dbReference type="SAM" id="MobiDB-lite"/>
    </source>
</evidence>
<feature type="region of interest" description="Disordered" evidence="2">
    <location>
        <begin position="567"/>
        <end position="602"/>
    </location>
</feature>
<proteinExistence type="predicted"/>
<protein>
    <recommendedName>
        <fullName evidence="5">Peptidase M12B domain-containing protein</fullName>
    </recommendedName>
</protein>
<keyword evidence="3" id="KW-0812">Transmembrane</keyword>
<dbReference type="SUPFAM" id="SSF55486">
    <property type="entry name" value="Metalloproteases ('zincins'), catalytic domain"/>
    <property type="match status" value="1"/>
</dbReference>
<dbReference type="Pfam" id="PF13688">
    <property type="entry name" value="Reprolysin_5"/>
    <property type="match status" value="1"/>
</dbReference>
<keyword evidence="3" id="KW-1133">Transmembrane helix</keyword>
<evidence type="ECO:0000313" key="7">
    <source>
        <dbReference type="Proteomes" id="UP001212152"/>
    </source>
</evidence>
<name>A0AAD5TMN2_9FUNG</name>
<dbReference type="InterPro" id="IPR001590">
    <property type="entry name" value="Peptidase_M12B"/>
</dbReference>
<dbReference type="EMBL" id="JADGJQ010000013">
    <property type="protein sequence ID" value="KAJ3181158.1"/>
    <property type="molecule type" value="Genomic_DNA"/>
</dbReference>
<feature type="chain" id="PRO_5042074518" description="Peptidase M12B domain-containing protein" evidence="4">
    <location>
        <begin position="21"/>
        <end position="656"/>
    </location>
</feature>
<organism evidence="6 7">
    <name type="scientific">Geranomyces variabilis</name>
    <dbReference type="NCBI Taxonomy" id="109894"/>
    <lineage>
        <taxon>Eukaryota</taxon>
        <taxon>Fungi</taxon>
        <taxon>Fungi incertae sedis</taxon>
        <taxon>Chytridiomycota</taxon>
        <taxon>Chytridiomycota incertae sedis</taxon>
        <taxon>Chytridiomycetes</taxon>
        <taxon>Spizellomycetales</taxon>
        <taxon>Powellomycetaceae</taxon>
        <taxon>Geranomyces</taxon>
    </lineage>
</organism>
<feature type="compositionally biased region" description="Low complexity" evidence="2">
    <location>
        <begin position="582"/>
        <end position="597"/>
    </location>
</feature>
<dbReference type="InterPro" id="IPR051489">
    <property type="entry name" value="ADAM_Metalloproteinase"/>
</dbReference>
<dbReference type="PANTHER" id="PTHR45702:SF2">
    <property type="entry name" value="KUZBANIAN, ISOFORM A"/>
    <property type="match status" value="1"/>
</dbReference>
<keyword evidence="7" id="KW-1185">Reference proteome</keyword>
<dbReference type="PANTHER" id="PTHR45702">
    <property type="entry name" value="ADAM10/ADAM17 METALLOPEPTIDASE FAMILY MEMBER"/>
    <property type="match status" value="1"/>
</dbReference>
<dbReference type="InterPro" id="IPR024079">
    <property type="entry name" value="MetalloPept_cat_dom_sf"/>
</dbReference>
<gene>
    <name evidence="6" type="ORF">HDU87_001287</name>
</gene>
<sequence>MRVLRAALALLLLHLVAIQALLVHKRNDLASIFTRYHHVTTLSHTRRSISSGESVITLHLALNDTTLTLHVAPNTPLVAGTHFANSDNPPPSDAFLAGTVDGAAESTVRLTRVREGLYEGTARWVDAAGTARLVHFEVVPGTDEDGPGQMIAYADKDVIDPFDGRQTCGEVDAPVLAGIPDMASGGGFPQGGAAALEGPPFIQPDDGTAAQLHRRATVSGRGRDCAIAVVADINFSSTFGADTETVALSLFNDIDGVYNSTLNVRTPLNYLYVVRSVNDTTGFGKPANTANAILTQDFNPTLGLAYVGKSGSLGGICSSGGYNAGISTPVYGTTLLSRATYVTTVTHEKSWLADNIGLSKIQRSDSQRGTAPYPASLNPAACNPPNAPYIMYPASSTSINDRLFSSCSLSEIGAALDSVGSCFVARNSLGALQANATTPTWYAAKTVDQCAARPNLPSVPAGGYTDCPYAVDASYVCTLVCLNPSGGGCVKFPGPLNKTDGTMCGAFNDQSTVCLHGVCTRDTRTGTCDRRDACCNAFGLPISGQNCAGSSSSTHTDIATAAPAIPASTQTESVVGDPGASTTTTDPPADATDTPTAMPSPVPVTHGLGVGVISGVAAGGVAVAGTVAFVVFRRFGSGSATTTGNLRRMASSSGNV</sequence>
<keyword evidence="4" id="KW-0732">Signal</keyword>
<dbReference type="GO" id="GO:0005886">
    <property type="term" value="C:plasma membrane"/>
    <property type="evidence" value="ECO:0007669"/>
    <property type="project" value="TreeGrafter"/>
</dbReference>
<comment type="caution">
    <text evidence="1">Lacks conserved residue(s) required for the propagation of feature annotation.</text>
</comment>
<dbReference type="Proteomes" id="UP001212152">
    <property type="component" value="Unassembled WGS sequence"/>
</dbReference>
<dbReference type="GO" id="GO:0006509">
    <property type="term" value="P:membrane protein ectodomain proteolysis"/>
    <property type="evidence" value="ECO:0007669"/>
    <property type="project" value="TreeGrafter"/>
</dbReference>
<feature type="domain" description="Peptidase M12B" evidence="5">
    <location>
        <begin position="227"/>
        <end position="428"/>
    </location>
</feature>
<keyword evidence="3" id="KW-0472">Membrane</keyword>
<dbReference type="AlphaFoldDB" id="A0AAD5TMN2"/>
<accession>A0AAD5TMN2</accession>
<comment type="caution">
    <text evidence="6">The sequence shown here is derived from an EMBL/GenBank/DDBJ whole genome shotgun (WGS) entry which is preliminary data.</text>
</comment>
<evidence type="ECO:0000313" key="6">
    <source>
        <dbReference type="EMBL" id="KAJ3181158.1"/>
    </source>
</evidence>